<dbReference type="EMBL" id="OZ023706">
    <property type="protein sequence ID" value="CAK9877267.1"/>
    <property type="molecule type" value="Genomic_DNA"/>
</dbReference>
<sequence length="95" mass="10681">MLPLVWCYFPSSSNHQPPQTTTAAPLHTQNGQLNKTNSPAFVHEGFCRMGGFKLISSHDFHSFATCCLQKVVSPEEETLAICVELEEERQELFVL</sequence>
<accession>A0ABP1BP95</accession>
<evidence type="ECO:0000313" key="1">
    <source>
        <dbReference type="EMBL" id="CAK9877267.1"/>
    </source>
</evidence>
<dbReference type="Proteomes" id="UP001497522">
    <property type="component" value="Chromosome 5"/>
</dbReference>
<keyword evidence="2" id="KW-1185">Reference proteome</keyword>
<name>A0ABP1BP95_9BRYO</name>
<evidence type="ECO:0000313" key="2">
    <source>
        <dbReference type="Proteomes" id="UP001497522"/>
    </source>
</evidence>
<organism evidence="1 2">
    <name type="scientific">Sphagnum jensenii</name>
    <dbReference type="NCBI Taxonomy" id="128206"/>
    <lineage>
        <taxon>Eukaryota</taxon>
        <taxon>Viridiplantae</taxon>
        <taxon>Streptophyta</taxon>
        <taxon>Embryophyta</taxon>
        <taxon>Bryophyta</taxon>
        <taxon>Sphagnophytina</taxon>
        <taxon>Sphagnopsida</taxon>
        <taxon>Sphagnales</taxon>
        <taxon>Sphagnaceae</taxon>
        <taxon>Sphagnum</taxon>
    </lineage>
</organism>
<protein>
    <submittedName>
        <fullName evidence="1">Uncharacterized protein</fullName>
    </submittedName>
</protein>
<reference evidence="1" key="1">
    <citation type="submission" date="2024-03" db="EMBL/GenBank/DDBJ databases">
        <authorList>
            <consortium name="ELIXIR-Norway"/>
            <consortium name="Elixir Norway"/>
        </authorList>
    </citation>
    <scope>NUCLEOTIDE SEQUENCE</scope>
</reference>
<proteinExistence type="predicted"/>
<gene>
    <name evidence="1" type="ORF">CSSPJE1EN2_LOCUS19309</name>
</gene>